<evidence type="ECO:0000256" key="1">
    <source>
        <dbReference type="ARBA" id="ARBA00004651"/>
    </source>
</evidence>
<gene>
    <name evidence="7" type="ORF">WJX64_00790</name>
</gene>
<accession>A0ABU9VZ91</accession>
<feature type="transmembrane region" description="Helical" evidence="6">
    <location>
        <begin position="156"/>
        <end position="177"/>
    </location>
</feature>
<comment type="caution">
    <text evidence="7">The sequence shown here is derived from an EMBL/GenBank/DDBJ whole genome shotgun (WGS) entry which is preliminary data.</text>
</comment>
<keyword evidence="3 6" id="KW-0812">Transmembrane</keyword>
<feature type="transmembrane region" description="Helical" evidence="6">
    <location>
        <begin position="49"/>
        <end position="67"/>
    </location>
</feature>
<feature type="transmembrane region" description="Helical" evidence="6">
    <location>
        <begin position="16"/>
        <end position="37"/>
    </location>
</feature>
<keyword evidence="5 6" id="KW-0472">Membrane</keyword>
<reference evidence="7 8" key="1">
    <citation type="submission" date="2024-03" db="EMBL/GenBank/DDBJ databases">
        <title>YIM 134122 draft genome.</title>
        <authorList>
            <person name="Zuo S."/>
            <person name="Xiong L."/>
        </authorList>
    </citation>
    <scope>NUCLEOTIDE SEQUENCE [LARGE SCALE GENOMIC DNA]</scope>
    <source>
        <strain evidence="7 8">YIM 134122</strain>
    </source>
</reference>
<proteinExistence type="predicted"/>
<evidence type="ECO:0000313" key="8">
    <source>
        <dbReference type="Proteomes" id="UP001425155"/>
    </source>
</evidence>
<evidence type="ECO:0000256" key="5">
    <source>
        <dbReference type="ARBA" id="ARBA00023136"/>
    </source>
</evidence>
<evidence type="ECO:0000256" key="4">
    <source>
        <dbReference type="ARBA" id="ARBA00022989"/>
    </source>
</evidence>
<comment type="subcellular location">
    <subcellularLocation>
        <location evidence="1">Cell membrane</location>
        <topology evidence="1">Multi-pass membrane protein</topology>
    </subcellularLocation>
</comment>
<sequence length="268" mass="28444">MHTPHHSSAGWLPVDAIPIAIAILAIGAYATGVVISVRRGRGWPPHRMALFSLGVAFGAASVVGPLADAAHVDFVMHMWTHVLGGMIAPLLLVLAAPVTLALRSLSVTPARRLTRALRSGPARFISHPITALVLSAGGLWMIYLSPVQHSMQTNPLVHVIVQAHLLLAGFLFTAAIIGIDPHPHPPRRVMSAVALVIALASHAILAKYLYANPPATVSLAQARDGAQLMYYLGAWIEAAVVVVFCAQWYRSAGRRIRPSPHSTSAGVA</sequence>
<dbReference type="InterPro" id="IPR019108">
    <property type="entry name" value="Caa3_assmbl_CtaG-rel"/>
</dbReference>
<dbReference type="EMBL" id="JBCLVG010000001">
    <property type="protein sequence ID" value="MEN1945075.1"/>
    <property type="molecule type" value="Genomic_DNA"/>
</dbReference>
<keyword evidence="2" id="KW-1003">Cell membrane</keyword>
<feature type="transmembrane region" description="Helical" evidence="6">
    <location>
        <begin position="124"/>
        <end position="144"/>
    </location>
</feature>
<dbReference type="Proteomes" id="UP001425155">
    <property type="component" value="Unassembled WGS sequence"/>
</dbReference>
<feature type="transmembrane region" description="Helical" evidence="6">
    <location>
        <begin position="79"/>
        <end position="103"/>
    </location>
</feature>
<evidence type="ECO:0000313" key="7">
    <source>
        <dbReference type="EMBL" id="MEN1945075.1"/>
    </source>
</evidence>
<organism evidence="7 8">
    <name type="scientific">Leifsonia stereocauli</name>
    <dbReference type="NCBI Taxonomy" id="3134136"/>
    <lineage>
        <taxon>Bacteria</taxon>
        <taxon>Bacillati</taxon>
        <taxon>Actinomycetota</taxon>
        <taxon>Actinomycetes</taxon>
        <taxon>Micrococcales</taxon>
        <taxon>Microbacteriaceae</taxon>
        <taxon>Leifsonia</taxon>
    </lineage>
</organism>
<feature type="transmembrane region" description="Helical" evidence="6">
    <location>
        <begin position="189"/>
        <end position="210"/>
    </location>
</feature>
<protein>
    <submittedName>
        <fullName evidence="7">Cytochrome c oxidase assembly protein</fullName>
    </submittedName>
</protein>
<dbReference type="Pfam" id="PF09678">
    <property type="entry name" value="Caa3_CtaG"/>
    <property type="match status" value="1"/>
</dbReference>
<keyword evidence="4 6" id="KW-1133">Transmembrane helix</keyword>
<evidence type="ECO:0000256" key="3">
    <source>
        <dbReference type="ARBA" id="ARBA00022692"/>
    </source>
</evidence>
<evidence type="ECO:0000256" key="6">
    <source>
        <dbReference type="SAM" id="Phobius"/>
    </source>
</evidence>
<evidence type="ECO:0000256" key="2">
    <source>
        <dbReference type="ARBA" id="ARBA00022475"/>
    </source>
</evidence>
<keyword evidence="8" id="KW-1185">Reference proteome</keyword>
<name>A0ABU9VZ91_9MICO</name>
<dbReference type="RefSeq" id="WP_342110854.1">
    <property type="nucleotide sequence ID" value="NZ_JBCAUN010000001.1"/>
</dbReference>
<feature type="transmembrane region" description="Helical" evidence="6">
    <location>
        <begin position="230"/>
        <end position="249"/>
    </location>
</feature>